<dbReference type="AlphaFoldDB" id="A0A915EGZ6"/>
<organism evidence="1 2">
    <name type="scientific">Ditylenchus dipsaci</name>
    <dbReference type="NCBI Taxonomy" id="166011"/>
    <lineage>
        <taxon>Eukaryota</taxon>
        <taxon>Metazoa</taxon>
        <taxon>Ecdysozoa</taxon>
        <taxon>Nematoda</taxon>
        <taxon>Chromadorea</taxon>
        <taxon>Rhabditida</taxon>
        <taxon>Tylenchina</taxon>
        <taxon>Tylenchomorpha</taxon>
        <taxon>Sphaerularioidea</taxon>
        <taxon>Anguinidae</taxon>
        <taxon>Anguininae</taxon>
        <taxon>Ditylenchus</taxon>
    </lineage>
</organism>
<accession>A0A915EGZ6</accession>
<name>A0A915EGZ6_9BILA</name>
<evidence type="ECO:0000313" key="2">
    <source>
        <dbReference type="WBParaSite" id="jg6583"/>
    </source>
</evidence>
<protein>
    <submittedName>
        <fullName evidence="2">Uncharacterized protein</fullName>
    </submittedName>
</protein>
<evidence type="ECO:0000313" key="1">
    <source>
        <dbReference type="Proteomes" id="UP000887574"/>
    </source>
</evidence>
<sequence>MENRSAFVRQMLIQIERKEVVSKAMTNSLLLEFPVQLLIPNGLYRNSSSIASLSKASHCHLQTLFGVDHPSIGPFLSQLKKVQKLYDHSHEQYTMGETAPVKRKKYQDADIEIINLVRSFSPQKSLIEYLRGLAHSFVMDL</sequence>
<dbReference type="Proteomes" id="UP000887574">
    <property type="component" value="Unplaced"/>
</dbReference>
<keyword evidence="1" id="KW-1185">Reference proteome</keyword>
<proteinExistence type="predicted"/>
<reference evidence="2" key="1">
    <citation type="submission" date="2022-11" db="UniProtKB">
        <authorList>
            <consortium name="WormBaseParasite"/>
        </authorList>
    </citation>
    <scope>IDENTIFICATION</scope>
</reference>
<dbReference type="WBParaSite" id="jg6583">
    <property type="protein sequence ID" value="jg6583"/>
    <property type="gene ID" value="jg6583"/>
</dbReference>